<dbReference type="AlphaFoldDB" id="A0AAN0MKY3"/>
<feature type="transmembrane region" description="Helical" evidence="1">
    <location>
        <begin position="50"/>
        <end position="70"/>
    </location>
</feature>
<dbReference type="EMBL" id="CP151767">
    <property type="protein sequence ID" value="WZU68028.2"/>
    <property type="molecule type" value="Genomic_DNA"/>
</dbReference>
<proteinExistence type="predicted"/>
<feature type="transmembrane region" description="Helical" evidence="1">
    <location>
        <begin position="194"/>
        <end position="218"/>
    </location>
</feature>
<protein>
    <submittedName>
        <fullName evidence="2">AbrB family transcriptional regulator</fullName>
    </submittedName>
</protein>
<dbReference type="PANTHER" id="PTHR38457">
    <property type="entry name" value="REGULATOR ABRB-RELATED"/>
    <property type="match status" value="1"/>
</dbReference>
<keyword evidence="1" id="KW-0812">Transmembrane</keyword>
<dbReference type="Pfam" id="PF05145">
    <property type="entry name" value="AbrB"/>
    <property type="match status" value="1"/>
</dbReference>
<reference evidence="3" key="1">
    <citation type="submission" date="2024-04" db="EMBL/GenBank/DDBJ databases">
        <title>Phylogenomic analyses of a clade within the roseobacter group suggest taxonomic reassignments of species of the genera Aestuariivita, Citreicella, Loktanella, Nautella, Pelagibaca, Ruegeria, Thalassobius, Thiobacimonas and Tropicibacter, and the proposal o.</title>
        <authorList>
            <person name="Jeon C.O."/>
        </authorList>
    </citation>
    <scope>NUCLEOTIDE SEQUENCE [LARGE SCALE GENOMIC DNA]</scope>
    <source>
        <strain evidence="3">SS1-5</strain>
    </source>
</reference>
<keyword evidence="3" id="KW-1185">Reference proteome</keyword>
<evidence type="ECO:0000313" key="2">
    <source>
        <dbReference type="EMBL" id="WZU68028.2"/>
    </source>
</evidence>
<sequence length="364" mass="37911">MASRGSGIRYASIARAGVSVVIALWPQVLALGIGVLSGCMAYLVGLPLPWMLGPMIGNTVAALLAVPIAAPAKLRPFVIPVVGVMLGSTVTAEVLRQLAQWVPTLLLLPIFLICASAVSYAVYRRIGGYDVVTAYFSAVPGGLNEMLIVGTEAGGDERRIALAHASRILLVIAFVALFFGFVLGVSTGGTDASVWIGVGEIGLCDYVLLGLCAVLGVLLGQAVRLPAAAVFGPMILSAITHATGILTVAPPTIFIVAAQITIGSIIGARFIGATLRQIRHDLMLAAMSALAMLAVTLFFAELIAVFSGIPLSQAFLAYSPGGLTEMALLTLAMGQNVAYVSIMHIVRITMVIGTAPLVFKWLQR</sequence>
<feature type="transmembrane region" description="Helical" evidence="1">
    <location>
        <begin position="225"/>
        <end position="246"/>
    </location>
</feature>
<reference evidence="2 3" key="2">
    <citation type="submission" date="2024-08" db="EMBL/GenBank/DDBJ databases">
        <title>Phylogenomic analyses of a clade within the roseobacter group suggest taxonomic reassignments of species of the genera Aestuariivita, Citreicella, Loktanella, Nautella, Pelagibaca, Ruegeria, Thalassobius, Thiobacimonas and Tropicibacter, and the proposal o.</title>
        <authorList>
            <person name="Jeon C.O."/>
        </authorList>
    </citation>
    <scope>NUCLEOTIDE SEQUENCE [LARGE SCALE GENOMIC DNA]</scope>
    <source>
        <strain evidence="2 3">SS1-5</strain>
    </source>
</reference>
<dbReference type="PANTHER" id="PTHR38457:SF1">
    <property type="entry name" value="REGULATOR ABRB-RELATED"/>
    <property type="match status" value="1"/>
</dbReference>
<dbReference type="InterPro" id="IPR017516">
    <property type="entry name" value="AbrB_dup"/>
</dbReference>
<evidence type="ECO:0000256" key="1">
    <source>
        <dbReference type="SAM" id="Phobius"/>
    </source>
</evidence>
<accession>A0AAN0MKY3</accession>
<evidence type="ECO:0000313" key="3">
    <source>
        <dbReference type="Proteomes" id="UP001470809"/>
    </source>
</evidence>
<dbReference type="InterPro" id="IPR007820">
    <property type="entry name" value="AbrB_fam"/>
</dbReference>
<feature type="transmembrane region" description="Helical" evidence="1">
    <location>
        <begin position="284"/>
        <end position="317"/>
    </location>
</feature>
<feature type="transmembrane region" description="Helical" evidence="1">
    <location>
        <begin position="101"/>
        <end position="123"/>
    </location>
</feature>
<dbReference type="NCBIfam" id="TIGR03082">
    <property type="entry name" value="Gneg_AbrB_dup"/>
    <property type="match status" value="2"/>
</dbReference>
<name>A0AAN0MKY3_9RHOB</name>
<feature type="transmembrane region" description="Helical" evidence="1">
    <location>
        <begin position="77"/>
        <end position="95"/>
    </location>
</feature>
<dbReference type="RefSeq" id="WP_373634934.1">
    <property type="nucleotide sequence ID" value="NZ_CP151767.2"/>
</dbReference>
<gene>
    <name evidence="2" type="ORF">AABB31_03545</name>
</gene>
<organism evidence="2 3">
    <name type="scientific">Yoonia rhodophyticola</name>
    <dbReference type="NCBI Taxonomy" id="3137370"/>
    <lineage>
        <taxon>Bacteria</taxon>
        <taxon>Pseudomonadati</taxon>
        <taxon>Pseudomonadota</taxon>
        <taxon>Alphaproteobacteria</taxon>
        <taxon>Rhodobacterales</taxon>
        <taxon>Paracoccaceae</taxon>
        <taxon>Yoonia</taxon>
    </lineage>
</organism>
<feature type="transmembrane region" description="Helical" evidence="1">
    <location>
        <begin position="20"/>
        <end position="44"/>
    </location>
</feature>
<dbReference type="PIRSF" id="PIRSF038991">
    <property type="entry name" value="Protein_AbrB"/>
    <property type="match status" value="1"/>
</dbReference>
<feature type="transmembrane region" description="Helical" evidence="1">
    <location>
        <begin position="168"/>
        <end position="188"/>
    </location>
</feature>
<dbReference type="GO" id="GO:0016020">
    <property type="term" value="C:membrane"/>
    <property type="evidence" value="ECO:0007669"/>
    <property type="project" value="InterPro"/>
</dbReference>
<keyword evidence="1" id="KW-0472">Membrane</keyword>
<keyword evidence="1" id="KW-1133">Transmembrane helix</keyword>
<dbReference type="GO" id="GO:0010468">
    <property type="term" value="P:regulation of gene expression"/>
    <property type="evidence" value="ECO:0007669"/>
    <property type="project" value="InterPro"/>
</dbReference>
<dbReference type="Proteomes" id="UP001470809">
    <property type="component" value="Chromosome"/>
</dbReference>
<feature type="transmembrane region" description="Helical" evidence="1">
    <location>
        <begin position="337"/>
        <end position="359"/>
    </location>
</feature>
<feature type="transmembrane region" description="Helical" evidence="1">
    <location>
        <begin position="252"/>
        <end position="272"/>
    </location>
</feature>
<dbReference type="KEGG" id="yrh:AABB31_03545"/>